<reference evidence="1 2" key="1">
    <citation type="submission" date="2019-06" db="EMBL/GenBank/DDBJ databases">
        <title>Genome Sequence of the Brown Rot Fungal Pathogen Monilinia laxa.</title>
        <authorList>
            <person name="De Miccolis Angelini R.M."/>
            <person name="Landi L."/>
            <person name="Abate D."/>
            <person name="Pollastro S."/>
            <person name="Romanazzi G."/>
            <person name="Faretra F."/>
        </authorList>
    </citation>
    <scope>NUCLEOTIDE SEQUENCE [LARGE SCALE GENOMIC DNA]</scope>
    <source>
        <strain evidence="1 2">Mlax316</strain>
    </source>
</reference>
<proteinExistence type="predicted"/>
<evidence type="ECO:0000313" key="1">
    <source>
        <dbReference type="EMBL" id="KAB8303500.1"/>
    </source>
</evidence>
<organism evidence="1 2">
    <name type="scientific">Monilinia laxa</name>
    <name type="common">Brown rot fungus</name>
    <name type="synonym">Sclerotinia laxa</name>
    <dbReference type="NCBI Taxonomy" id="61186"/>
    <lineage>
        <taxon>Eukaryota</taxon>
        <taxon>Fungi</taxon>
        <taxon>Dikarya</taxon>
        <taxon>Ascomycota</taxon>
        <taxon>Pezizomycotina</taxon>
        <taxon>Leotiomycetes</taxon>
        <taxon>Helotiales</taxon>
        <taxon>Sclerotiniaceae</taxon>
        <taxon>Monilinia</taxon>
    </lineage>
</organism>
<comment type="caution">
    <text evidence="1">The sequence shown here is derived from an EMBL/GenBank/DDBJ whole genome shotgun (WGS) entry which is preliminary data.</text>
</comment>
<name>A0A5N6KI97_MONLA</name>
<dbReference type="EMBL" id="VIGI01000002">
    <property type="protein sequence ID" value="KAB8303500.1"/>
    <property type="molecule type" value="Genomic_DNA"/>
</dbReference>
<sequence length="97" mass="10955">MSSSAGRRSVHSLELAPYIFICRFSVSCEDVVFLGVVHLSGWLRKDLSLAAQNTRRKSMIQQRLNWPGSCTLDFSTLVWSNKSHHAYEAPLTQQSTL</sequence>
<accession>A0A5N6KI97</accession>
<dbReference type="Proteomes" id="UP000326757">
    <property type="component" value="Unassembled WGS sequence"/>
</dbReference>
<evidence type="ECO:0000313" key="2">
    <source>
        <dbReference type="Proteomes" id="UP000326757"/>
    </source>
</evidence>
<dbReference type="AlphaFoldDB" id="A0A5N6KI97"/>
<protein>
    <submittedName>
        <fullName evidence="1">Uncharacterized protein</fullName>
    </submittedName>
</protein>
<gene>
    <name evidence="1" type="ORF">EYC80_004913</name>
</gene>
<keyword evidence="2" id="KW-1185">Reference proteome</keyword>